<name>A0A3D8L9J6_9BACT</name>
<accession>A0A3D8L9J6</accession>
<evidence type="ECO:0000313" key="2">
    <source>
        <dbReference type="EMBL" id="RDV14089.1"/>
    </source>
</evidence>
<feature type="chain" id="PRO_5017792051" description="S9 family peptidase" evidence="1">
    <location>
        <begin position="24"/>
        <end position="488"/>
    </location>
</feature>
<keyword evidence="1" id="KW-0732">Signal</keyword>
<dbReference type="RefSeq" id="WP_115566600.1">
    <property type="nucleotide sequence ID" value="NZ_QRGR01000018.1"/>
</dbReference>
<evidence type="ECO:0008006" key="4">
    <source>
        <dbReference type="Google" id="ProtNLM"/>
    </source>
</evidence>
<gene>
    <name evidence="2" type="ORF">DXT99_16100</name>
</gene>
<comment type="caution">
    <text evidence="2">The sequence shown here is derived from an EMBL/GenBank/DDBJ whole genome shotgun (WGS) entry which is preliminary data.</text>
</comment>
<organism evidence="2 3">
    <name type="scientific">Pontibacter diazotrophicus</name>
    <dbReference type="NCBI Taxonomy" id="1400979"/>
    <lineage>
        <taxon>Bacteria</taxon>
        <taxon>Pseudomonadati</taxon>
        <taxon>Bacteroidota</taxon>
        <taxon>Cytophagia</taxon>
        <taxon>Cytophagales</taxon>
        <taxon>Hymenobacteraceae</taxon>
        <taxon>Pontibacter</taxon>
    </lineage>
</organism>
<dbReference type="OrthoDB" id="863368at2"/>
<evidence type="ECO:0000313" key="3">
    <source>
        <dbReference type="Proteomes" id="UP000256708"/>
    </source>
</evidence>
<dbReference type="EMBL" id="QRGR01000018">
    <property type="protein sequence ID" value="RDV14089.1"/>
    <property type="molecule type" value="Genomic_DNA"/>
</dbReference>
<sequence length="488" mass="54981">MKKIFILPLLLLSLLWQPAATYAQFNRKASVAFSYMPDESKERYSQRVPHKTIPVGSDEFIILSRSAADAYTVEKYSAKLKKEWTAEVKLTGTETLEAFAANQEAATVVTHRADNGQGQQQLYAHRIDLRTGKKQESVLLLEAPAKSRRASVATSEDGTKLLAYRYHTNSSHQIQDISGTLYDGKLQKIEDTNYNLQDIFNILSADVQVSNSGEQYISLISDNMKRLTSRLYSPGSDEVRVMSVLVGGVFSGTTVYILDSKFKLMHNGTLYGAVMTAEEPSGRYYSLKTVKFDFEAEDMVFAEEFRFTPDYVSQVNSLDKSSDSKTTRLQDIYLSDLFLTPEQQLIIMAEKKYTEGGKDAPYFAKELHLFTYDEYMNKDWNSVLMKHQQAPADEAFSSISYNAYLSGNTLHLLTLEELRGKNDLYLRQVDANSGEASAPKAVGLNIANDKDLAYVKDFTAWLSDNNVVAVARPSRRADELRLSKIQLK</sequence>
<dbReference type="AlphaFoldDB" id="A0A3D8L9J6"/>
<keyword evidence="3" id="KW-1185">Reference proteome</keyword>
<protein>
    <recommendedName>
        <fullName evidence="4">S9 family peptidase</fullName>
    </recommendedName>
</protein>
<evidence type="ECO:0000256" key="1">
    <source>
        <dbReference type="SAM" id="SignalP"/>
    </source>
</evidence>
<reference evidence="3" key="1">
    <citation type="submission" date="2018-08" db="EMBL/GenBank/DDBJ databases">
        <authorList>
            <person name="Liu Z.-W."/>
            <person name="Du Z.-J."/>
        </authorList>
    </citation>
    <scope>NUCLEOTIDE SEQUENCE [LARGE SCALE GENOMIC DNA]</scope>
    <source>
        <strain evidence="3">H4X</strain>
    </source>
</reference>
<dbReference type="Proteomes" id="UP000256708">
    <property type="component" value="Unassembled WGS sequence"/>
</dbReference>
<proteinExistence type="predicted"/>
<feature type="signal peptide" evidence="1">
    <location>
        <begin position="1"/>
        <end position="23"/>
    </location>
</feature>